<protein>
    <submittedName>
        <fullName evidence="7">ABC transporter substrate-binding protein</fullName>
    </submittedName>
</protein>
<dbReference type="PANTHER" id="PTHR30290:SF9">
    <property type="entry name" value="OLIGOPEPTIDE-BINDING PROTEIN APPA"/>
    <property type="match status" value="1"/>
</dbReference>
<dbReference type="Gene3D" id="3.10.105.10">
    <property type="entry name" value="Dipeptide-binding Protein, Domain 3"/>
    <property type="match status" value="1"/>
</dbReference>
<dbReference type="InterPro" id="IPR030678">
    <property type="entry name" value="Peptide/Ni-bd"/>
</dbReference>
<feature type="domain" description="Solute-binding protein family 5" evidence="6">
    <location>
        <begin position="84"/>
        <end position="435"/>
    </location>
</feature>
<evidence type="ECO:0000313" key="7">
    <source>
        <dbReference type="EMBL" id="MFD2239365.1"/>
    </source>
</evidence>
<dbReference type="Proteomes" id="UP001597371">
    <property type="component" value="Unassembled WGS sequence"/>
</dbReference>
<sequence length="536" mass="58939">MMNRRQFLSQTAIAGSALSLGLAAGWGPALAQSDTLSIALASRTSNGMNPQKPGIAGADNWVIYQLFNQLVKSPLGKWATRPEEFEPNLAQSWEMSDDARTFTYALREGVQFHKGYGELTADDVVFTFGRHLDASIPTLNKVLYANIETVEALDPRTVRFVLRQPDPTFNGTCASQITASILSRRAFEEKGEGYDTDPIGTGPYQFQSVDQNRGLLLTAFPEHFDGPPATPNLQVSFIADTTARTLAFASGQLDMIEGVRAPGWLQTMRQRSADTIFDATEPGSFNELHLNLTRKPLDDLRVRQAIRYAINNEQIAAAFGELATPMVGVIAPQFEGSVTKDELPPELRYDYDPQKARALLAEAGHPDGITIPCYTSQREDYATISLMIQEQLRAAGITLDMQIVDHSTFRSDNRLDRNSLQLYSSSFPPVPTQPLVQMLSAAAAVKSDGSGQDNFSHYGVAMEGIDALMAEAENEPDFDRRIAIIKEAEKKILADLPTLGIITLSYVIARNPRVDLGYEVEGGPAYWSLARARRLA</sequence>
<accession>A0ABW5CSN5</accession>
<comment type="caution">
    <text evidence="7">The sequence shown here is derived from an EMBL/GenBank/DDBJ whole genome shotgun (WGS) entry which is preliminary data.</text>
</comment>
<proteinExistence type="inferred from homology"/>
<comment type="subcellular location">
    <subcellularLocation>
        <location evidence="1">Periplasm</location>
    </subcellularLocation>
</comment>
<reference evidence="8" key="1">
    <citation type="journal article" date="2019" name="Int. J. Syst. Evol. Microbiol.">
        <title>The Global Catalogue of Microorganisms (GCM) 10K type strain sequencing project: providing services to taxonomists for standard genome sequencing and annotation.</title>
        <authorList>
            <consortium name="The Broad Institute Genomics Platform"/>
            <consortium name="The Broad Institute Genome Sequencing Center for Infectious Disease"/>
            <person name="Wu L."/>
            <person name="Ma J."/>
        </authorList>
    </citation>
    <scope>NUCLEOTIDE SEQUENCE [LARGE SCALE GENOMIC DNA]</scope>
    <source>
        <strain evidence="8">ZS-35-S2</strain>
    </source>
</reference>
<evidence type="ECO:0000256" key="5">
    <source>
        <dbReference type="SAM" id="SignalP"/>
    </source>
</evidence>
<organism evidence="7 8">
    <name type="scientific">Aureimonas populi</name>
    <dbReference type="NCBI Taxonomy" id="1701758"/>
    <lineage>
        <taxon>Bacteria</taxon>
        <taxon>Pseudomonadati</taxon>
        <taxon>Pseudomonadota</taxon>
        <taxon>Alphaproteobacteria</taxon>
        <taxon>Hyphomicrobiales</taxon>
        <taxon>Aurantimonadaceae</taxon>
        <taxon>Aureimonas</taxon>
    </lineage>
</organism>
<evidence type="ECO:0000256" key="4">
    <source>
        <dbReference type="ARBA" id="ARBA00022729"/>
    </source>
</evidence>
<keyword evidence="8" id="KW-1185">Reference proteome</keyword>
<gene>
    <name evidence="7" type="ORF">ACFSKQ_18100</name>
</gene>
<dbReference type="Gene3D" id="3.40.190.10">
    <property type="entry name" value="Periplasmic binding protein-like II"/>
    <property type="match status" value="1"/>
</dbReference>
<dbReference type="RefSeq" id="WP_209738100.1">
    <property type="nucleotide sequence ID" value="NZ_CP072611.1"/>
</dbReference>
<feature type="signal peptide" evidence="5">
    <location>
        <begin position="1"/>
        <end position="31"/>
    </location>
</feature>
<evidence type="ECO:0000313" key="8">
    <source>
        <dbReference type="Proteomes" id="UP001597371"/>
    </source>
</evidence>
<dbReference type="PROSITE" id="PS51318">
    <property type="entry name" value="TAT"/>
    <property type="match status" value="1"/>
</dbReference>
<dbReference type="PIRSF" id="PIRSF002741">
    <property type="entry name" value="MppA"/>
    <property type="match status" value="1"/>
</dbReference>
<feature type="chain" id="PRO_5047502501" evidence="5">
    <location>
        <begin position="32"/>
        <end position="536"/>
    </location>
</feature>
<dbReference type="Pfam" id="PF00496">
    <property type="entry name" value="SBP_bac_5"/>
    <property type="match status" value="1"/>
</dbReference>
<dbReference type="InterPro" id="IPR000914">
    <property type="entry name" value="SBP_5_dom"/>
</dbReference>
<name>A0ABW5CSN5_9HYPH</name>
<dbReference type="SUPFAM" id="SSF53850">
    <property type="entry name" value="Periplasmic binding protein-like II"/>
    <property type="match status" value="1"/>
</dbReference>
<evidence type="ECO:0000256" key="3">
    <source>
        <dbReference type="ARBA" id="ARBA00022448"/>
    </source>
</evidence>
<keyword evidence="3" id="KW-0813">Transport</keyword>
<dbReference type="InterPro" id="IPR006311">
    <property type="entry name" value="TAT_signal"/>
</dbReference>
<evidence type="ECO:0000256" key="2">
    <source>
        <dbReference type="ARBA" id="ARBA00005695"/>
    </source>
</evidence>
<comment type="similarity">
    <text evidence="2">Belongs to the bacterial solute-binding protein 5 family.</text>
</comment>
<dbReference type="InterPro" id="IPR039424">
    <property type="entry name" value="SBP_5"/>
</dbReference>
<evidence type="ECO:0000256" key="1">
    <source>
        <dbReference type="ARBA" id="ARBA00004418"/>
    </source>
</evidence>
<evidence type="ECO:0000259" key="6">
    <source>
        <dbReference type="Pfam" id="PF00496"/>
    </source>
</evidence>
<dbReference type="PANTHER" id="PTHR30290">
    <property type="entry name" value="PERIPLASMIC BINDING COMPONENT OF ABC TRANSPORTER"/>
    <property type="match status" value="1"/>
</dbReference>
<dbReference type="EMBL" id="JBHUIJ010000028">
    <property type="protein sequence ID" value="MFD2239365.1"/>
    <property type="molecule type" value="Genomic_DNA"/>
</dbReference>
<keyword evidence="4 5" id="KW-0732">Signal</keyword>